<feature type="compositionally biased region" description="Basic and acidic residues" evidence="1">
    <location>
        <begin position="153"/>
        <end position="162"/>
    </location>
</feature>
<evidence type="ECO:0000256" key="1">
    <source>
        <dbReference type="SAM" id="MobiDB-lite"/>
    </source>
</evidence>
<feature type="chain" id="PRO_5006589040" evidence="2">
    <location>
        <begin position="21"/>
        <end position="188"/>
    </location>
</feature>
<feature type="compositionally biased region" description="Low complexity" evidence="1">
    <location>
        <begin position="127"/>
        <end position="136"/>
    </location>
</feature>
<feature type="region of interest" description="Disordered" evidence="1">
    <location>
        <begin position="124"/>
        <end position="162"/>
    </location>
</feature>
<feature type="compositionally biased region" description="Basic and acidic residues" evidence="1">
    <location>
        <begin position="137"/>
        <end position="146"/>
    </location>
</feature>
<evidence type="ECO:0000256" key="2">
    <source>
        <dbReference type="SAM" id="SignalP"/>
    </source>
</evidence>
<organism evidence="3">
    <name type="scientific">Phakopsora pachyrhizi</name>
    <name type="common">Asian soybean rust disease fungus</name>
    <dbReference type="NCBI Taxonomy" id="170000"/>
    <lineage>
        <taxon>Eukaryota</taxon>
        <taxon>Fungi</taxon>
        <taxon>Dikarya</taxon>
        <taxon>Basidiomycota</taxon>
        <taxon>Pucciniomycotina</taxon>
        <taxon>Pucciniomycetes</taxon>
        <taxon>Pucciniales</taxon>
        <taxon>Phakopsoraceae</taxon>
        <taxon>Phakopsora</taxon>
    </lineage>
</organism>
<keyword evidence="2" id="KW-0732">Signal</keyword>
<accession>A0A0S1MKG5</accession>
<name>A0A0S1MKG5_PHAPC</name>
<proteinExistence type="evidence at transcript level"/>
<feature type="signal peptide" evidence="2">
    <location>
        <begin position="1"/>
        <end position="20"/>
    </location>
</feature>
<protein>
    <submittedName>
        <fullName evidence="3">Uncharacterized protein</fullName>
    </submittedName>
</protein>
<feature type="region of interest" description="Disordered" evidence="1">
    <location>
        <begin position="63"/>
        <end position="104"/>
    </location>
</feature>
<reference evidence="3" key="1">
    <citation type="submission" date="2015-07" db="EMBL/GenBank/DDBJ databases">
        <title>Elucidating the P. pachyrhizi secretome and potential effectors.</title>
        <authorList>
            <person name="de Carvalho M.C.C.G."/>
            <person name="Nascimento L.C."/>
            <person name="Darben L.M."/>
            <person name="Polizel-Podanosqui A.M."/>
            <person name="Lopes-Caitar V.S."/>
            <person name="Rocha C.S."/>
            <person name="Qi M."/>
            <person name="Carazolle M."/>
            <person name="Kuwahara M.K."/>
            <person name="Pereira G.A.G."/>
            <person name="Abdelnoor R.V."/>
            <person name="Whitham S.A."/>
            <person name="Marcelino-Guimaraes F.C."/>
        </authorList>
    </citation>
    <scope>NUCLEOTIDE SEQUENCE</scope>
</reference>
<dbReference type="AlphaFoldDB" id="A0A0S1MKG5"/>
<evidence type="ECO:0000313" key="3">
    <source>
        <dbReference type="EMBL" id="ALL41355.1"/>
    </source>
</evidence>
<sequence>MFFSRSSILLLAAIVCSSQAIPSHVTSLSHQNPLAARQAASGTENMSAGAVSTDLDKMAMGTAKADGGKGREAAGEASVGKNGATAEGNPAQAAGGKLKGANEGKVGEVTSVKTGTAAEVKSEGAVESKAGAAVGGKAEEAKKLKAEVGAGVKPKDDGGEKKSVASDIHISQSIIPFAILAGLSALLA</sequence>
<dbReference type="EMBL" id="KT247266">
    <property type="protein sequence ID" value="ALL41355.1"/>
    <property type="molecule type" value="mRNA"/>
</dbReference>